<dbReference type="Proteomes" id="UP000182744">
    <property type="component" value="Unassembled WGS sequence"/>
</dbReference>
<dbReference type="InterPro" id="IPR050300">
    <property type="entry name" value="GDXG_lipolytic_enzyme"/>
</dbReference>
<dbReference type="SUPFAM" id="SSF53474">
    <property type="entry name" value="alpha/beta-Hydrolases"/>
    <property type="match status" value="1"/>
</dbReference>
<dbReference type="PANTHER" id="PTHR48081">
    <property type="entry name" value="AB HYDROLASE SUPERFAMILY PROTEIN C4A8.06C"/>
    <property type="match status" value="1"/>
</dbReference>
<dbReference type="InterPro" id="IPR029058">
    <property type="entry name" value="AB_hydrolase_fold"/>
</dbReference>
<dbReference type="AlphaFoldDB" id="A0A1G7DGG9"/>
<gene>
    <name evidence="3" type="ORF">R6G71_08540</name>
    <name evidence="4" type="ORF">SAMN05421878_11128</name>
</gene>
<dbReference type="EMBL" id="JAWNFU010000006">
    <property type="protein sequence ID" value="MDY5154082.1"/>
    <property type="molecule type" value="Genomic_DNA"/>
</dbReference>
<protein>
    <submittedName>
        <fullName evidence="4">Acetyl esterase/lipase</fullName>
    </submittedName>
    <submittedName>
        <fullName evidence="3">Alpha/beta hydrolase</fullName>
    </submittedName>
</protein>
<dbReference type="InterPro" id="IPR049492">
    <property type="entry name" value="BD-FAE-like_dom"/>
</dbReference>
<keyword evidence="1 3" id="KW-0378">Hydrolase</keyword>
<name>A0A1G7DGG9_9ACTO</name>
<dbReference type="Proteomes" id="UP001273799">
    <property type="component" value="Unassembled WGS sequence"/>
</dbReference>
<evidence type="ECO:0000313" key="4">
    <source>
        <dbReference type="EMBL" id="SDE50694.1"/>
    </source>
</evidence>
<dbReference type="PANTHER" id="PTHR48081:SF13">
    <property type="entry name" value="ALPHA_BETA HYDROLASE"/>
    <property type="match status" value="1"/>
</dbReference>
<evidence type="ECO:0000256" key="1">
    <source>
        <dbReference type="ARBA" id="ARBA00022801"/>
    </source>
</evidence>
<evidence type="ECO:0000313" key="3">
    <source>
        <dbReference type="EMBL" id="MDY5154082.1"/>
    </source>
</evidence>
<evidence type="ECO:0000313" key="5">
    <source>
        <dbReference type="Proteomes" id="UP000182744"/>
    </source>
</evidence>
<sequence length="321" mass="34846">MTQEQTPYSVSNAKYPEGAQVRGQELRRRKVISYGKVTYRQWFDTHWPRQLTMDILTPDEVGPHPALIFFTGGSFVRSHTGNFQQLRTAFAEAGFVVASAEYSTIPHPFPAQIEDGKAAVAFLRTHATDFQIDPERIAVLGDSAGGYLVQMLTTTNGTAEFLPAGTSAAQAWIGAAVSLYGVSYFMDPAASDADVQKAALSDSELAAIGLALVRGVESPLPYAGLAEAGHRAAPILHVHADQPPLFLLHGGKDDLVSVRQSTDMYQACRRVGAAADLRIIPEAGHGDAYWYQDEIIQEIIAWTAERLGYDPSFRPGVPVIS</sequence>
<reference evidence="4" key="1">
    <citation type="submission" date="2016-10" db="EMBL/GenBank/DDBJ databases">
        <authorList>
            <person name="de Groot N.N."/>
        </authorList>
    </citation>
    <scope>NUCLEOTIDE SEQUENCE [LARGE SCALE GENOMIC DNA]</scope>
    <source>
        <strain evidence="4">DSM 20639</strain>
    </source>
</reference>
<feature type="domain" description="BD-FAE-like" evidence="2">
    <location>
        <begin position="53"/>
        <end position="266"/>
    </location>
</feature>
<organism evidence="4 5">
    <name type="scientific">Actinobaculum suis</name>
    <dbReference type="NCBI Taxonomy" id="1657"/>
    <lineage>
        <taxon>Bacteria</taxon>
        <taxon>Bacillati</taxon>
        <taxon>Actinomycetota</taxon>
        <taxon>Actinomycetes</taxon>
        <taxon>Actinomycetales</taxon>
        <taxon>Actinomycetaceae</taxon>
        <taxon>Actinobaculum</taxon>
    </lineage>
</organism>
<evidence type="ECO:0000259" key="2">
    <source>
        <dbReference type="Pfam" id="PF20434"/>
    </source>
</evidence>
<reference evidence="3" key="3">
    <citation type="submission" date="2023-10" db="EMBL/GenBank/DDBJ databases">
        <title>Whole Genome based description of the genera Actinobaculum and Actinotignum reveals a complex phylogenetic relationship within the species included in the genus Actinotignum.</title>
        <authorList>
            <person name="Jensen C.S."/>
            <person name="Dargis R."/>
            <person name="Kemp M."/>
            <person name="Christensen J.J."/>
        </authorList>
    </citation>
    <scope>NUCLEOTIDE SEQUENCE</scope>
    <source>
        <strain evidence="3">Actinobaculum_suis_CCUG19206T</strain>
    </source>
</reference>
<keyword evidence="5" id="KW-1185">Reference proteome</keyword>
<dbReference type="EMBL" id="FNAU01000011">
    <property type="protein sequence ID" value="SDE50694.1"/>
    <property type="molecule type" value="Genomic_DNA"/>
</dbReference>
<dbReference type="RefSeq" id="WP_074663065.1">
    <property type="nucleotide sequence ID" value="NZ_FNAU01000011.1"/>
</dbReference>
<accession>A0A1G7DGG9</accession>
<dbReference type="Gene3D" id="3.40.50.1820">
    <property type="entry name" value="alpha/beta hydrolase"/>
    <property type="match status" value="1"/>
</dbReference>
<reference evidence="5" key="2">
    <citation type="submission" date="2016-10" db="EMBL/GenBank/DDBJ databases">
        <authorList>
            <person name="Varghese N."/>
        </authorList>
    </citation>
    <scope>NUCLEOTIDE SEQUENCE [LARGE SCALE GENOMIC DNA]</scope>
    <source>
        <strain evidence="5">DSM 20639</strain>
    </source>
</reference>
<dbReference type="Pfam" id="PF20434">
    <property type="entry name" value="BD-FAE"/>
    <property type="match status" value="1"/>
</dbReference>
<dbReference type="GO" id="GO:0016787">
    <property type="term" value="F:hydrolase activity"/>
    <property type="evidence" value="ECO:0007669"/>
    <property type="project" value="UniProtKB-KW"/>
</dbReference>
<proteinExistence type="predicted"/>